<dbReference type="OrthoDB" id="306876at2759"/>
<dbReference type="PANTHER" id="PTHR22911">
    <property type="entry name" value="ACYL-MALONYL CONDENSING ENZYME-RELATED"/>
    <property type="match status" value="1"/>
</dbReference>
<dbReference type="AlphaFoldDB" id="A0A5M3MF75"/>
<feature type="transmembrane region" description="Helical" evidence="5">
    <location>
        <begin position="163"/>
        <end position="183"/>
    </location>
</feature>
<reference evidence="9" key="1">
    <citation type="journal article" date="2012" name="Science">
        <title>The Paleozoic origin of enzymatic lignin decomposition reconstructed from 31 fungal genomes.</title>
        <authorList>
            <person name="Floudas D."/>
            <person name="Binder M."/>
            <person name="Riley R."/>
            <person name="Barry K."/>
            <person name="Blanchette R.A."/>
            <person name="Henrissat B."/>
            <person name="Martinez A.T."/>
            <person name="Otillar R."/>
            <person name="Spatafora J.W."/>
            <person name="Yadav J.S."/>
            <person name="Aerts A."/>
            <person name="Benoit I."/>
            <person name="Boyd A."/>
            <person name="Carlson A."/>
            <person name="Copeland A."/>
            <person name="Coutinho P.M."/>
            <person name="de Vries R.P."/>
            <person name="Ferreira P."/>
            <person name="Findley K."/>
            <person name="Foster B."/>
            <person name="Gaskell J."/>
            <person name="Glotzer D."/>
            <person name="Gorecki P."/>
            <person name="Heitman J."/>
            <person name="Hesse C."/>
            <person name="Hori C."/>
            <person name="Igarashi K."/>
            <person name="Jurgens J.A."/>
            <person name="Kallen N."/>
            <person name="Kersten P."/>
            <person name="Kohler A."/>
            <person name="Kuees U."/>
            <person name="Kumar T.K.A."/>
            <person name="Kuo A."/>
            <person name="LaButti K."/>
            <person name="Larrondo L.F."/>
            <person name="Lindquist E."/>
            <person name="Ling A."/>
            <person name="Lombard V."/>
            <person name="Lucas S."/>
            <person name="Lundell T."/>
            <person name="Martin R."/>
            <person name="McLaughlin D.J."/>
            <person name="Morgenstern I."/>
            <person name="Morin E."/>
            <person name="Murat C."/>
            <person name="Nagy L.G."/>
            <person name="Nolan M."/>
            <person name="Ohm R.A."/>
            <person name="Patyshakuliyeva A."/>
            <person name="Rokas A."/>
            <person name="Ruiz-Duenas F.J."/>
            <person name="Sabat G."/>
            <person name="Salamov A."/>
            <person name="Samejima M."/>
            <person name="Schmutz J."/>
            <person name="Slot J.C."/>
            <person name="St John F."/>
            <person name="Stenlid J."/>
            <person name="Sun H."/>
            <person name="Sun S."/>
            <person name="Syed K."/>
            <person name="Tsang A."/>
            <person name="Wiebenga A."/>
            <person name="Young D."/>
            <person name="Pisabarro A."/>
            <person name="Eastwood D.C."/>
            <person name="Martin F."/>
            <person name="Cullen D."/>
            <person name="Grigoriev I.V."/>
            <person name="Hibbett D.S."/>
        </authorList>
    </citation>
    <scope>NUCLEOTIDE SEQUENCE [LARGE SCALE GENOMIC DNA]</scope>
    <source>
        <strain evidence="9">RWD-64-598 SS2</strain>
    </source>
</reference>
<dbReference type="EMBL" id="JH711583">
    <property type="protein sequence ID" value="EIW77919.1"/>
    <property type="molecule type" value="Genomic_DNA"/>
</dbReference>
<evidence type="ECO:0000256" key="5">
    <source>
        <dbReference type="SAM" id="Phobius"/>
    </source>
</evidence>
<feature type="domain" description="EamA" evidence="7">
    <location>
        <begin position="166"/>
        <end position="298"/>
    </location>
</feature>
<comment type="caution">
    <text evidence="8">The sequence shown here is derived from an EMBL/GenBank/DDBJ whole genome shotgun (WGS) entry which is preliminary data.</text>
</comment>
<proteinExistence type="predicted"/>
<protein>
    <submittedName>
        <fullName evidence="8">Integral membrane protein DUF6</fullName>
    </submittedName>
</protein>
<feature type="transmembrane region" description="Helical" evidence="5">
    <location>
        <begin position="258"/>
        <end position="276"/>
    </location>
</feature>
<sequence>MISMMFFASMNLAVKLLNSLDTPVPTLELILVRMGGTLVCSVVYTVYTRVPDPILGPRSLRVLLTARGMFGLLFLFPNYWALKYLSLSDDTSLSFLSPLVTAVFARLFLKEAYSKKQACAALCSLFGVILVARPPFLFDRLGAGRIHASSNLIDGDIPSAQRFIAVGAALLSVLGGSMAQISMRAIGKRAHPMHMMNYFSLWCVLTAGPGMALFEIEPVFPRQWQSICMLVMMSVFGFLAQILLTMGLQRETAARGSMGVYVQVIFAAVFELIFFGTVPSPLTVAGGVIIIACAVCVVLSKQPQKEVATVREPVVEEGSVPRQQSDESQRLLGV</sequence>
<comment type="subcellular location">
    <subcellularLocation>
        <location evidence="1">Membrane</location>
        <topology evidence="1">Multi-pass membrane protein</topology>
    </subcellularLocation>
</comment>
<feature type="signal peptide" evidence="6">
    <location>
        <begin position="1"/>
        <end position="19"/>
    </location>
</feature>
<dbReference type="InterPro" id="IPR000620">
    <property type="entry name" value="EamA_dom"/>
</dbReference>
<organism evidence="8 9">
    <name type="scientific">Coniophora puteana (strain RWD-64-598)</name>
    <name type="common">Brown rot fungus</name>
    <dbReference type="NCBI Taxonomy" id="741705"/>
    <lineage>
        <taxon>Eukaryota</taxon>
        <taxon>Fungi</taxon>
        <taxon>Dikarya</taxon>
        <taxon>Basidiomycota</taxon>
        <taxon>Agaricomycotina</taxon>
        <taxon>Agaricomycetes</taxon>
        <taxon>Agaricomycetidae</taxon>
        <taxon>Boletales</taxon>
        <taxon>Coniophorineae</taxon>
        <taxon>Coniophoraceae</taxon>
        <taxon>Coniophora</taxon>
    </lineage>
</organism>
<evidence type="ECO:0000256" key="4">
    <source>
        <dbReference type="ARBA" id="ARBA00023136"/>
    </source>
</evidence>
<keyword evidence="6" id="KW-0732">Signal</keyword>
<feature type="transmembrane region" description="Helical" evidence="5">
    <location>
        <begin position="282"/>
        <end position="299"/>
    </location>
</feature>
<evidence type="ECO:0000259" key="7">
    <source>
        <dbReference type="Pfam" id="PF00892"/>
    </source>
</evidence>
<dbReference type="RefSeq" id="XP_007772221.1">
    <property type="nucleotide sequence ID" value="XM_007774031.1"/>
</dbReference>
<dbReference type="InterPro" id="IPR037185">
    <property type="entry name" value="EmrE-like"/>
</dbReference>
<evidence type="ECO:0000256" key="3">
    <source>
        <dbReference type="ARBA" id="ARBA00022989"/>
    </source>
</evidence>
<dbReference type="GO" id="GO:0016020">
    <property type="term" value="C:membrane"/>
    <property type="evidence" value="ECO:0007669"/>
    <property type="project" value="UniProtKB-SubCell"/>
</dbReference>
<keyword evidence="2 5" id="KW-0812">Transmembrane</keyword>
<dbReference type="SUPFAM" id="SSF103481">
    <property type="entry name" value="Multidrug resistance efflux transporter EmrE"/>
    <property type="match status" value="2"/>
</dbReference>
<feature type="chain" id="PRO_5024319592" evidence="6">
    <location>
        <begin position="20"/>
        <end position="334"/>
    </location>
</feature>
<dbReference type="GeneID" id="19205879"/>
<keyword evidence="4 5" id="KW-0472">Membrane</keyword>
<feature type="domain" description="EamA" evidence="7">
    <location>
        <begin position="1"/>
        <end position="132"/>
    </location>
</feature>
<feature type="transmembrane region" description="Helical" evidence="5">
    <location>
        <begin position="118"/>
        <end position="136"/>
    </location>
</feature>
<evidence type="ECO:0000313" key="9">
    <source>
        <dbReference type="Proteomes" id="UP000053558"/>
    </source>
</evidence>
<evidence type="ECO:0000256" key="6">
    <source>
        <dbReference type="SAM" id="SignalP"/>
    </source>
</evidence>
<keyword evidence="9" id="KW-1185">Reference proteome</keyword>
<dbReference type="KEGG" id="cput:CONPUDRAFT_167909"/>
<keyword evidence="3 5" id="KW-1133">Transmembrane helix</keyword>
<name>A0A5M3MF75_CONPW</name>
<evidence type="ECO:0000256" key="1">
    <source>
        <dbReference type="ARBA" id="ARBA00004141"/>
    </source>
</evidence>
<feature type="transmembrane region" description="Helical" evidence="5">
    <location>
        <begin position="59"/>
        <end position="80"/>
    </location>
</feature>
<evidence type="ECO:0000256" key="2">
    <source>
        <dbReference type="ARBA" id="ARBA00022692"/>
    </source>
</evidence>
<evidence type="ECO:0000313" key="8">
    <source>
        <dbReference type="EMBL" id="EIW77919.1"/>
    </source>
</evidence>
<feature type="transmembrane region" description="Helical" evidence="5">
    <location>
        <begin position="29"/>
        <end position="47"/>
    </location>
</feature>
<dbReference type="Proteomes" id="UP000053558">
    <property type="component" value="Unassembled WGS sequence"/>
</dbReference>
<accession>A0A5M3MF75</accession>
<dbReference type="Pfam" id="PF00892">
    <property type="entry name" value="EamA"/>
    <property type="match status" value="2"/>
</dbReference>
<feature type="transmembrane region" description="Helical" evidence="5">
    <location>
        <begin position="224"/>
        <end position="246"/>
    </location>
</feature>
<feature type="transmembrane region" description="Helical" evidence="5">
    <location>
        <begin position="92"/>
        <end position="109"/>
    </location>
</feature>
<gene>
    <name evidence="8" type="ORF">CONPUDRAFT_167909</name>
</gene>
<feature type="transmembrane region" description="Helical" evidence="5">
    <location>
        <begin position="195"/>
        <end position="212"/>
    </location>
</feature>
<dbReference type="PANTHER" id="PTHR22911:SF6">
    <property type="entry name" value="SOLUTE CARRIER FAMILY 35 MEMBER G1"/>
    <property type="match status" value="1"/>
</dbReference>
<dbReference type="OMA" id="WYSMMYI"/>